<reference evidence="2" key="1">
    <citation type="submission" date="2018-11" db="EMBL/GenBank/DDBJ databases">
        <authorList>
            <consortium name="Pathogen Informatics"/>
        </authorList>
    </citation>
    <scope>NUCLEOTIDE SEQUENCE</scope>
</reference>
<comment type="caution">
    <text evidence="2">The sequence shown here is derived from an EMBL/GenBank/DDBJ whole genome shotgun (WGS) entry which is preliminary data.</text>
</comment>
<dbReference type="Pfam" id="PF07842">
    <property type="entry name" value="GCFC"/>
    <property type="match status" value="1"/>
</dbReference>
<evidence type="ECO:0000313" key="3">
    <source>
        <dbReference type="Proteomes" id="UP000784294"/>
    </source>
</evidence>
<dbReference type="InterPro" id="IPR022783">
    <property type="entry name" value="GCFC_dom"/>
</dbReference>
<evidence type="ECO:0000259" key="1">
    <source>
        <dbReference type="Pfam" id="PF07842"/>
    </source>
</evidence>
<dbReference type="OrthoDB" id="4822at2759"/>
<organism evidence="2 3">
    <name type="scientific">Protopolystoma xenopodis</name>
    <dbReference type="NCBI Taxonomy" id="117903"/>
    <lineage>
        <taxon>Eukaryota</taxon>
        <taxon>Metazoa</taxon>
        <taxon>Spiralia</taxon>
        <taxon>Lophotrochozoa</taxon>
        <taxon>Platyhelminthes</taxon>
        <taxon>Monogenea</taxon>
        <taxon>Polyopisthocotylea</taxon>
        <taxon>Polystomatidea</taxon>
        <taxon>Polystomatidae</taxon>
        <taxon>Protopolystoma</taxon>
    </lineage>
</organism>
<accession>A0A448X7A0</accession>
<sequence length="109" mass="12129">MHPWLPWFSSGPSSSLVSSTSYTANSMQIDRLETVHSIVRTKLASCLSAWHPSDASAHAVLLPWRGVFSPGEMAAFLQRHIVPKLIVTLQNFQDLDLFGLFTPILTHLD</sequence>
<dbReference type="GO" id="GO:0000390">
    <property type="term" value="P:spliceosomal complex disassembly"/>
    <property type="evidence" value="ECO:0007669"/>
    <property type="project" value="InterPro"/>
</dbReference>
<name>A0A448X7A0_9PLAT</name>
<dbReference type="EMBL" id="CAAALY010107247">
    <property type="protein sequence ID" value="VEL29881.1"/>
    <property type="molecule type" value="Genomic_DNA"/>
</dbReference>
<protein>
    <recommendedName>
        <fullName evidence="1">GCF C-terminal domain-containing protein</fullName>
    </recommendedName>
</protein>
<dbReference type="InterPro" id="IPR045211">
    <property type="entry name" value="TFP11/STIP/Ntr1"/>
</dbReference>
<evidence type="ECO:0000313" key="2">
    <source>
        <dbReference type="EMBL" id="VEL29881.1"/>
    </source>
</evidence>
<dbReference type="PANTHER" id="PTHR23329:SF1">
    <property type="entry name" value="TUFTELIN-INTERACTING PROTEIN 11"/>
    <property type="match status" value="1"/>
</dbReference>
<dbReference type="GO" id="GO:0071008">
    <property type="term" value="C:U2-type post-mRNA release spliceosomal complex"/>
    <property type="evidence" value="ECO:0007669"/>
    <property type="project" value="TreeGrafter"/>
</dbReference>
<dbReference type="Proteomes" id="UP000784294">
    <property type="component" value="Unassembled WGS sequence"/>
</dbReference>
<dbReference type="PANTHER" id="PTHR23329">
    <property type="entry name" value="TUFTELIN-INTERACTING PROTEIN 11-RELATED"/>
    <property type="match status" value="1"/>
</dbReference>
<proteinExistence type="predicted"/>
<gene>
    <name evidence="2" type="ORF">PXEA_LOCUS23321</name>
</gene>
<dbReference type="AlphaFoldDB" id="A0A448X7A0"/>
<keyword evidence="3" id="KW-1185">Reference proteome</keyword>
<feature type="domain" description="GCF C-terminal" evidence="1">
    <location>
        <begin position="25"/>
        <end position="93"/>
    </location>
</feature>